<evidence type="ECO:0000256" key="2">
    <source>
        <dbReference type="ARBA" id="ARBA00022741"/>
    </source>
</evidence>
<evidence type="ECO:0000259" key="7">
    <source>
        <dbReference type="PROSITE" id="PS51278"/>
    </source>
</evidence>
<dbReference type="InterPro" id="IPR029055">
    <property type="entry name" value="Ntn_hydrolases_N"/>
</dbReference>
<proteinExistence type="inferred from homology"/>
<dbReference type="InterPro" id="IPR033738">
    <property type="entry name" value="AsnB_N"/>
</dbReference>
<dbReference type="Proteomes" id="UP001597075">
    <property type="component" value="Unassembled WGS sequence"/>
</dbReference>
<dbReference type="PANTHER" id="PTHR43284:SF1">
    <property type="entry name" value="ASPARAGINE SYNTHETASE"/>
    <property type="match status" value="1"/>
</dbReference>
<dbReference type="Pfam" id="PF13537">
    <property type="entry name" value="GATase_7"/>
    <property type="match status" value="1"/>
</dbReference>
<keyword evidence="3 5" id="KW-0067">ATP-binding</keyword>
<evidence type="ECO:0000256" key="6">
    <source>
        <dbReference type="PIRSR" id="PIRSR001589-2"/>
    </source>
</evidence>
<dbReference type="InterPro" id="IPR006426">
    <property type="entry name" value="Asn_synth_AEB"/>
</dbReference>
<evidence type="ECO:0000313" key="8">
    <source>
        <dbReference type="EMBL" id="MFD1633377.1"/>
    </source>
</evidence>
<comment type="similarity">
    <text evidence="1">Belongs to the asparagine synthetase family.</text>
</comment>
<keyword evidence="9" id="KW-1185">Reference proteome</keyword>
<comment type="caution">
    <text evidence="8">The sequence shown here is derived from an EMBL/GenBank/DDBJ whole genome shotgun (WGS) entry which is preliminary data.</text>
</comment>
<dbReference type="EC" id="6.3.5.4" evidence="5"/>
<dbReference type="InterPro" id="IPR051786">
    <property type="entry name" value="ASN_synthetase/amidase"/>
</dbReference>
<dbReference type="PIRSF" id="PIRSF001589">
    <property type="entry name" value="Asn_synthetase_glu-h"/>
    <property type="match status" value="1"/>
</dbReference>
<dbReference type="GO" id="GO:0005524">
    <property type="term" value="F:ATP binding"/>
    <property type="evidence" value="ECO:0007669"/>
    <property type="project" value="UniProtKB-KW"/>
</dbReference>
<dbReference type="GO" id="GO:0004066">
    <property type="term" value="F:asparagine synthase (glutamine-hydrolyzing) activity"/>
    <property type="evidence" value="ECO:0007669"/>
    <property type="project" value="UniProtKB-EC"/>
</dbReference>
<reference evidence="8 9" key="1">
    <citation type="journal article" date="2019" name="Int. J. Syst. Evol. Microbiol.">
        <title>The Global Catalogue of Microorganisms (GCM) 10K type strain sequencing project: providing services to taxonomists for standard genome sequencing and annotation.</title>
        <authorList>
            <consortium name="The Broad Institute Genomics Platform"/>
            <consortium name="The Broad Institute Genome Sequencing Center for Infectious Disease"/>
            <person name="Wu L."/>
            <person name="Ma J."/>
        </authorList>
    </citation>
    <scope>NUCLEOTIDE SEQUENCE [LARGE SCALE GENOMIC DNA]</scope>
    <source>
        <strain evidence="8 9">CGMCC 1.10594</strain>
    </source>
</reference>
<dbReference type="PANTHER" id="PTHR43284">
    <property type="entry name" value="ASPARAGINE SYNTHETASE (GLUTAMINE-HYDROLYZING)"/>
    <property type="match status" value="1"/>
</dbReference>
<accession>A0ABD6CVW1</accession>
<gene>
    <name evidence="8" type="ORF">ACFSBJ_06470</name>
</gene>
<dbReference type="CDD" id="cd00712">
    <property type="entry name" value="AsnB"/>
    <property type="match status" value="1"/>
</dbReference>
<evidence type="ECO:0000256" key="1">
    <source>
        <dbReference type="ARBA" id="ARBA00005752"/>
    </source>
</evidence>
<dbReference type="InterPro" id="IPR014729">
    <property type="entry name" value="Rossmann-like_a/b/a_fold"/>
</dbReference>
<evidence type="ECO:0000256" key="4">
    <source>
        <dbReference type="ARBA" id="ARBA00022962"/>
    </source>
</evidence>
<dbReference type="InterPro" id="IPR017932">
    <property type="entry name" value="GATase_2_dom"/>
</dbReference>
<name>A0ABD6CVW1_9EURY</name>
<comment type="catalytic activity">
    <reaction evidence="5">
        <text>L-aspartate + L-glutamine + ATP + H2O = L-asparagine + L-glutamate + AMP + diphosphate + H(+)</text>
        <dbReference type="Rhea" id="RHEA:12228"/>
        <dbReference type="ChEBI" id="CHEBI:15377"/>
        <dbReference type="ChEBI" id="CHEBI:15378"/>
        <dbReference type="ChEBI" id="CHEBI:29985"/>
        <dbReference type="ChEBI" id="CHEBI:29991"/>
        <dbReference type="ChEBI" id="CHEBI:30616"/>
        <dbReference type="ChEBI" id="CHEBI:33019"/>
        <dbReference type="ChEBI" id="CHEBI:58048"/>
        <dbReference type="ChEBI" id="CHEBI:58359"/>
        <dbReference type="ChEBI" id="CHEBI:456215"/>
        <dbReference type="EC" id="6.3.5.4"/>
    </reaction>
</comment>
<evidence type="ECO:0000313" key="9">
    <source>
        <dbReference type="Proteomes" id="UP001597075"/>
    </source>
</evidence>
<evidence type="ECO:0000256" key="5">
    <source>
        <dbReference type="PIRNR" id="PIRNR001589"/>
    </source>
</evidence>
<dbReference type="Gene3D" id="3.40.50.620">
    <property type="entry name" value="HUPs"/>
    <property type="match status" value="2"/>
</dbReference>
<feature type="binding site" evidence="6">
    <location>
        <position position="97"/>
    </location>
    <ligand>
        <name>L-glutamine</name>
        <dbReference type="ChEBI" id="CHEBI:58359"/>
    </ligand>
</feature>
<dbReference type="SUPFAM" id="SSF56235">
    <property type="entry name" value="N-terminal nucleophile aminohydrolases (Ntn hydrolases)"/>
    <property type="match status" value="1"/>
</dbReference>
<feature type="domain" description="Glutamine amidotransferase type-2" evidence="7">
    <location>
        <begin position="2"/>
        <end position="210"/>
    </location>
</feature>
<dbReference type="Pfam" id="PF00733">
    <property type="entry name" value="Asn_synthase"/>
    <property type="match status" value="1"/>
</dbReference>
<evidence type="ECO:0000256" key="3">
    <source>
        <dbReference type="ARBA" id="ARBA00022840"/>
    </source>
</evidence>
<dbReference type="EMBL" id="JBHUDL010000009">
    <property type="protein sequence ID" value="MFD1633377.1"/>
    <property type="molecule type" value="Genomic_DNA"/>
</dbReference>
<dbReference type="Gene3D" id="3.60.20.10">
    <property type="entry name" value="Glutamine Phosphoribosylpyrophosphate, subunit 1, domain 1"/>
    <property type="match status" value="1"/>
</dbReference>
<keyword evidence="4" id="KW-0315">Glutamine amidotransferase</keyword>
<organism evidence="8 9">
    <name type="scientific">Haloplanus ruber</name>
    <dbReference type="NCBI Taxonomy" id="869892"/>
    <lineage>
        <taxon>Archaea</taxon>
        <taxon>Methanobacteriati</taxon>
        <taxon>Methanobacteriota</taxon>
        <taxon>Stenosarchaea group</taxon>
        <taxon>Halobacteria</taxon>
        <taxon>Halobacteriales</taxon>
        <taxon>Haloferacaceae</taxon>
        <taxon>Haloplanus</taxon>
    </lineage>
</organism>
<dbReference type="RefSeq" id="WP_256405736.1">
    <property type="nucleotide sequence ID" value="NZ_CP187151.1"/>
</dbReference>
<dbReference type="PROSITE" id="PS51278">
    <property type="entry name" value="GATASE_TYPE_2"/>
    <property type="match status" value="1"/>
</dbReference>
<protein>
    <recommendedName>
        <fullName evidence="5">Putative asparagine synthetase [glutamine-hydrolyzing]</fullName>
        <ecNumber evidence="5">6.3.5.4</ecNumber>
    </recommendedName>
</protein>
<keyword evidence="2 5" id="KW-0547">Nucleotide-binding</keyword>
<dbReference type="InterPro" id="IPR001962">
    <property type="entry name" value="Asn_synthase"/>
</dbReference>
<sequence>MSGIVALFDRNRAFDSRNNIRRMLEAIDHRGPDGCASWCDDHVALGHQQFQTTPQSALDDQPYRDGDTVVSADARIDNRHELLSKLTISEPAEQISDSELIAAAYRRWGNQCAEHLVGAFAFVIFDLDAGTLFCARDHVGVRPLYYYRADDVFAAASEIKALLSLPFIPTESDPERIGDFLVGRFGDKQNTIHQSVRRLPPAHTLQLSATGRSMERYWKPALDTPLRLESDAAYETRFRELFTEAVRCRLRTSGDAGVELSGGLDSSSVTAVARELVPDHETLHSISNVFDDTPGSDERAYIDVMADQDGISPWYVQTDGVSILVDRDDLVSCFDQPLHHPAHFTGWERAKQADEIGLDVLLTGLMGDAAGGQGLGVFLYLFRTGHWLQLYDELKTTSETWNGKKTDIFYNQVIKRLVPDGLVRTLQQIRGNPVLEERANPAIDPDFAERIALRSRYKTLNVADRSLRPNYRRQHYTSIMIGMFTEALEVCNQRDAAFGIESRHPYTDRRLLEFLIKLPPTQQFSEGRPRSIVRRSLHDVLPEEIRSRLQKTTMDDAVRNALAREDEAISRMLDAPGVIAQYHDMDVLRSTYERFNTERDGGDVRVLWRALALWTWLNTQ</sequence>
<dbReference type="SUPFAM" id="SSF52402">
    <property type="entry name" value="Adenine nucleotide alpha hydrolases-like"/>
    <property type="match status" value="1"/>
</dbReference>
<dbReference type="AlphaFoldDB" id="A0ABD6CVW1"/>